<dbReference type="InterPro" id="IPR027417">
    <property type="entry name" value="P-loop_NTPase"/>
</dbReference>
<evidence type="ECO:0000256" key="4">
    <source>
        <dbReference type="PROSITE-ProRule" id="PRU00339"/>
    </source>
</evidence>
<dbReference type="PANTHER" id="PTHR23077:SF171">
    <property type="entry name" value="NUCLEAR VALOSIN-CONTAINING PROTEIN-LIKE"/>
    <property type="match status" value="1"/>
</dbReference>
<organism evidence="7 8">
    <name type="scientific">Blastopirellula sediminis</name>
    <dbReference type="NCBI Taxonomy" id="2894196"/>
    <lineage>
        <taxon>Bacteria</taxon>
        <taxon>Pseudomonadati</taxon>
        <taxon>Planctomycetota</taxon>
        <taxon>Planctomycetia</taxon>
        <taxon>Pirellulales</taxon>
        <taxon>Pirellulaceae</taxon>
        <taxon>Blastopirellula</taxon>
    </lineage>
</organism>
<evidence type="ECO:0000256" key="2">
    <source>
        <dbReference type="ARBA" id="ARBA00022840"/>
    </source>
</evidence>
<dbReference type="InterPro" id="IPR003960">
    <property type="entry name" value="ATPase_AAA_CS"/>
</dbReference>
<protein>
    <submittedName>
        <fullName evidence="7">AAA family ATPase</fullName>
    </submittedName>
</protein>
<dbReference type="GO" id="GO:0016887">
    <property type="term" value="F:ATP hydrolysis activity"/>
    <property type="evidence" value="ECO:0007669"/>
    <property type="project" value="InterPro"/>
</dbReference>
<dbReference type="RefSeq" id="WP_230220029.1">
    <property type="nucleotide sequence ID" value="NZ_JAJKFT010000010.1"/>
</dbReference>
<dbReference type="Pfam" id="PF14559">
    <property type="entry name" value="TPR_19"/>
    <property type="match status" value="1"/>
</dbReference>
<reference evidence="7" key="1">
    <citation type="submission" date="2021-11" db="EMBL/GenBank/DDBJ databases">
        <title>Genome sequence.</title>
        <authorList>
            <person name="Sun Q."/>
        </authorList>
    </citation>
    <scope>NUCLEOTIDE SEQUENCE</scope>
    <source>
        <strain evidence="7">JC732</strain>
    </source>
</reference>
<evidence type="ECO:0000256" key="5">
    <source>
        <dbReference type="RuleBase" id="RU003651"/>
    </source>
</evidence>
<name>A0A9X1SKC7_9BACT</name>
<evidence type="ECO:0000259" key="6">
    <source>
        <dbReference type="SMART" id="SM00382"/>
    </source>
</evidence>
<sequence>MSNEAVAALRAALEVSPNNIPLRLHLAKTLADMGRTAEVETELKEALTYDPHNAELKLALAHHFVRTAKSSHALVILEELVARGEATPAARVVLARLLLSDGEVRSAVAHYKEAIDADPDVEDEELSAKLGVGGSWQDSDVVEGRVREMQGAQPDPEPDAPERPKIKFADVGGMSAVKEDIRMKAIYPLEQAEMFAAYGKKVGGGILMYGPPGCGKTYLARATAGEINASFLSIGINDVLEMWIGQSERNLHAIFEQARRNAPCVLFFDEVDALGARRSDMVSGAARQIINQFLAELDGVDSDNEGVVILAATNAPWHIDAAFRRPGRFDRVIFVPPPDAPARAEVLEVQLRGKPQKNIDAAKIAKLTEGYSGADLKAIVDLAIEAKLAEAMRTGVPLPLTTEDLLAALKRVNASTKEWFATAKNYAVFSNQGGVYDDILKYLKL</sequence>
<dbReference type="Proteomes" id="UP001139103">
    <property type="component" value="Unassembled WGS sequence"/>
</dbReference>
<dbReference type="Gene3D" id="3.40.50.300">
    <property type="entry name" value="P-loop containing nucleotide triphosphate hydrolases"/>
    <property type="match status" value="1"/>
</dbReference>
<keyword evidence="1 5" id="KW-0547">Nucleotide-binding</keyword>
<dbReference type="Gene3D" id="1.10.8.60">
    <property type="match status" value="1"/>
</dbReference>
<dbReference type="EMBL" id="JAJKFT010000010">
    <property type="protein sequence ID" value="MCC9629609.1"/>
    <property type="molecule type" value="Genomic_DNA"/>
</dbReference>
<feature type="domain" description="AAA+ ATPase" evidence="6">
    <location>
        <begin position="202"/>
        <end position="339"/>
    </location>
</feature>
<keyword evidence="3" id="KW-0175">Coiled coil</keyword>
<evidence type="ECO:0000256" key="3">
    <source>
        <dbReference type="ARBA" id="ARBA00023054"/>
    </source>
</evidence>
<dbReference type="PANTHER" id="PTHR23077">
    <property type="entry name" value="AAA-FAMILY ATPASE"/>
    <property type="match status" value="1"/>
</dbReference>
<dbReference type="InterPro" id="IPR011990">
    <property type="entry name" value="TPR-like_helical_dom_sf"/>
</dbReference>
<dbReference type="GO" id="GO:0005524">
    <property type="term" value="F:ATP binding"/>
    <property type="evidence" value="ECO:0007669"/>
    <property type="project" value="UniProtKB-KW"/>
</dbReference>
<dbReference type="FunFam" id="3.40.50.300:FF:001025">
    <property type="entry name" value="ATPase family, AAA domain-containing 2B"/>
    <property type="match status" value="1"/>
</dbReference>
<dbReference type="SMART" id="SM00382">
    <property type="entry name" value="AAA"/>
    <property type="match status" value="1"/>
</dbReference>
<dbReference type="Gene3D" id="1.25.40.10">
    <property type="entry name" value="Tetratricopeptide repeat domain"/>
    <property type="match status" value="1"/>
</dbReference>
<accession>A0A9X1SKC7</accession>
<comment type="similarity">
    <text evidence="5">Belongs to the AAA ATPase family.</text>
</comment>
<evidence type="ECO:0000313" key="7">
    <source>
        <dbReference type="EMBL" id="MCC9629609.1"/>
    </source>
</evidence>
<dbReference type="SUPFAM" id="SSF48452">
    <property type="entry name" value="TPR-like"/>
    <property type="match status" value="1"/>
</dbReference>
<dbReference type="InterPro" id="IPR003959">
    <property type="entry name" value="ATPase_AAA_core"/>
</dbReference>
<dbReference type="Pfam" id="PF17862">
    <property type="entry name" value="AAA_lid_3"/>
    <property type="match status" value="1"/>
</dbReference>
<proteinExistence type="inferred from homology"/>
<gene>
    <name evidence="7" type="ORF">LOC68_14545</name>
</gene>
<evidence type="ECO:0000256" key="1">
    <source>
        <dbReference type="ARBA" id="ARBA00022741"/>
    </source>
</evidence>
<dbReference type="AlphaFoldDB" id="A0A9X1SKC7"/>
<dbReference type="PROSITE" id="PS00674">
    <property type="entry name" value="AAA"/>
    <property type="match status" value="1"/>
</dbReference>
<dbReference type="SUPFAM" id="SSF52540">
    <property type="entry name" value="P-loop containing nucleoside triphosphate hydrolases"/>
    <property type="match status" value="1"/>
</dbReference>
<dbReference type="SMART" id="SM00028">
    <property type="entry name" value="TPR"/>
    <property type="match status" value="2"/>
</dbReference>
<dbReference type="InterPro" id="IPR050168">
    <property type="entry name" value="AAA_ATPase_domain"/>
</dbReference>
<feature type="repeat" description="TPR" evidence="4">
    <location>
        <begin position="88"/>
        <end position="121"/>
    </location>
</feature>
<dbReference type="InterPro" id="IPR019734">
    <property type="entry name" value="TPR_rpt"/>
</dbReference>
<keyword evidence="8" id="KW-1185">Reference proteome</keyword>
<dbReference type="InterPro" id="IPR003593">
    <property type="entry name" value="AAA+_ATPase"/>
</dbReference>
<comment type="caution">
    <text evidence="7">The sequence shown here is derived from an EMBL/GenBank/DDBJ whole genome shotgun (WGS) entry which is preliminary data.</text>
</comment>
<dbReference type="PROSITE" id="PS50005">
    <property type="entry name" value="TPR"/>
    <property type="match status" value="1"/>
</dbReference>
<evidence type="ECO:0000313" key="8">
    <source>
        <dbReference type="Proteomes" id="UP001139103"/>
    </source>
</evidence>
<dbReference type="InterPro" id="IPR041569">
    <property type="entry name" value="AAA_lid_3"/>
</dbReference>
<keyword evidence="4" id="KW-0802">TPR repeat</keyword>
<keyword evidence="2 5" id="KW-0067">ATP-binding</keyword>
<dbReference type="Pfam" id="PF00004">
    <property type="entry name" value="AAA"/>
    <property type="match status" value="1"/>
</dbReference>